<organism evidence="2 3">
    <name type="scientific">Globodera rostochiensis</name>
    <name type="common">Golden nematode worm</name>
    <name type="synonym">Heterodera rostochiensis</name>
    <dbReference type="NCBI Taxonomy" id="31243"/>
    <lineage>
        <taxon>Eukaryota</taxon>
        <taxon>Metazoa</taxon>
        <taxon>Ecdysozoa</taxon>
        <taxon>Nematoda</taxon>
        <taxon>Chromadorea</taxon>
        <taxon>Rhabditida</taxon>
        <taxon>Tylenchina</taxon>
        <taxon>Tylenchomorpha</taxon>
        <taxon>Tylenchoidea</taxon>
        <taxon>Heteroderidae</taxon>
        <taxon>Heteroderinae</taxon>
        <taxon>Globodera</taxon>
    </lineage>
</organism>
<accession>A0A914HIZ2</accession>
<keyword evidence="1" id="KW-0732">Signal</keyword>
<keyword evidence="2" id="KW-1185">Reference proteome</keyword>
<evidence type="ECO:0000313" key="3">
    <source>
        <dbReference type="WBParaSite" id="Gr19_v10_g1890.t1"/>
    </source>
</evidence>
<proteinExistence type="predicted"/>
<evidence type="ECO:0000313" key="2">
    <source>
        <dbReference type="Proteomes" id="UP000887572"/>
    </source>
</evidence>
<dbReference type="WBParaSite" id="Gr19_v10_g1890.t1">
    <property type="protein sequence ID" value="Gr19_v10_g1890.t1"/>
    <property type="gene ID" value="Gr19_v10_g1890"/>
</dbReference>
<feature type="signal peptide" evidence="1">
    <location>
        <begin position="1"/>
        <end position="27"/>
    </location>
</feature>
<evidence type="ECO:0000256" key="1">
    <source>
        <dbReference type="SAM" id="SignalP"/>
    </source>
</evidence>
<dbReference type="Proteomes" id="UP000887572">
    <property type="component" value="Unplaced"/>
</dbReference>
<feature type="chain" id="PRO_5038024195" evidence="1">
    <location>
        <begin position="28"/>
        <end position="202"/>
    </location>
</feature>
<dbReference type="AlphaFoldDB" id="A0A914HIZ2"/>
<protein>
    <submittedName>
        <fullName evidence="3">Uncharacterized protein</fullName>
    </submittedName>
</protein>
<name>A0A914HIZ2_GLORO</name>
<sequence length="202" mass="23451">MKLFAMLMLRYAFVMLSSSLLRNGTKATLDELENWKKSCQELAVSIAQQEPIFLHHPKYINKMIMEPLTDLLDKVKKFPIEGMEEPLSRRLIKPLGIAIGNCEKILNEVEHSGQEDNKNYEKGLLSKINSIAKRIDKDFNLFIMEVELKLIEKVNWTSGNNIELTLLERLEELAERALKEAIPLKDIITKKLDELRMDKKLR</sequence>
<reference evidence="3" key="1">
    <citation type="submission" date="2022-11" db="UniProtKB">
        <authorList>
            <consortium name="WormBaseParasite"/>
        </authorList>
    </citation>
    <scope>IDENTIFICATION</scope>
</reference>